<keyword evidence="5" id="KW-0732">Signal</keyword>
<dbReference type="Proteomes" id="UP000295620">
    <property type="component" value="Unassembled WGS sequence"/>
</dbReference>
<evidence type="ECO:0000256" key="3">
    <source>
        <dbReference type="ARBA" id="ARBA00023157"/>
    </source>
</evidence>
<comment type="subcellular location">
    <subcellularLocation>
        <location evidence="1">Cell envelope</location>
    </subcellularLocation>
</comment>
<keyword evidence="2" id="KW-0201">Cytochrome c-type biogenesis</keyword>
<gene>
    <name evidence="7" type="ORF">ATK78_1388</name>
</gene>
<protein>
    <submittedName>
        <fullName evidence="7">Peroxiredoxin</fullName>
    </submittedName>
</protein>
<evidence type="ECO:0000256" key="4">
    <source>
        <dbReference type="ARBA" id="ARBA00023284"/>
    </source>
</evidence>
<dbReference type="CDD" id="cd02966">
    <property type="entry name" value="TlpA_like_family"/>
    <property type="match status" value="1"/>
</dbReference>
<dbReference type="RefSeq" id="WP_133575336.1">
    <property type="nucleotide sequence ID" value="NZ_SNYC01000004.1"/>
</dbReference>
<dbReference type="PANTHER" id="PTHR42852">
    <property type="entry name" value="THIOL:DISULFIDE INTERCHANGE PROTEIN DSBE"/>
    <property type="match status" value="1"/>
</dbReference>
<evidence type="ECO:0000313" key="8">
    <source>
        <dbReference type="Proteomes" id="UP000295620"/>
    </source>
</evidence>
<evidence type="ECO:0000256" key="1">
    <source>
        <dbReference type="ARBA" id="ARBA00004196"/>
    </source>
</evidence>
<dbReference type="GO" id="GO:0017004">
    <property type="term" value="P:cytochrome complex assembly"/>
    <property type="evidence" value="ECO:0007669"/>
    <property type="project" value="UniProtKB-KW"/>
</dbReference>
<dbReference type="SUPFAM" id="SSF52833">
    <property type="entry name" value="Thioredoxin-like"/>
    <property type="match status" value="1"/>
</dbReference>
<keyword evidence="4" id="KW-0676">Redox-active center</keyword>
<reference evidence="7 8" key="1">
    <citation type="submission" date="2019-03" db="EMBL/GenBank/DDBJ databases">
        <title>Genomic Encyclopedia of Archaeal and Bacterial Type Strains, Phase II (KMG-II): from individual species to whole genera.</title>
        <authorList>
            <person name="Goeker M."/>
        </authorList>
    </citation>
    <scope>NUCLEOTIDE SEQUENCE [LARGE SCALE GENOMIC DNA]</scope>
    <source>
        <strain evidence="7 8">DSM 19035</strain>
    </source>
</reference>
<feature type="signal peptide" evidence="5">
    <location>
        <begin position="1"/>
        <end position="18"/>
    </location>
</feature>
<dbReference type="AlphaFoldDB" id="A0A4R6SX70"/>
<proteinExistence type="predicted"/>
<dbReference type="PROSITE" id="PS51352">
    <property type="entry name" value="THIOREDOXIN_2"/>
    <property type="match status" value="1"/>
</dbReference>
<dbReference type="Pfam" id="PF00578">
    <property type="entry name" value="AhpC-TSA"/>
    <property type="match status" value="1"/>
</dbReference>
<feature type="domain" description="Thioredoxin" evidence="6">
    <location>
        <begin position="243"/>
        <end position="387"/>
    </location>
</feature>
<comment type="caution">
    <text evidence="7">The sequence shown here is derived from an EMBL/GenBank/DDBJ whole genome shotgun (WGS) entry which is preliminary data.</text>
</comment>
<dbReference type="GO" id="GO:0016209">
    <property type="term" value="F:antioxidant activity"/>
    <property type="evidence" value="ECO:0007669"/>
    <property type="project" value="InterPro"/>
</dbReference>
<dbReference type="InterPro" id="IPR050553">
    <property type="entry name" value="Thioredoxin_ResA/DsbE_sf"/>
</dbReference>
<dbReference type="EMBL" id="SNYC01000004">
    <property type="protein sequence ID" value="TDQ09234.1"/>
    <property type="molecule type" value="Genomic_DNA"/>
</dbReference>
<evidence type="ECO:0000259" key="6">
    <source>
        <dbReference type="PROSITE" id="PS51352"/>
    </source>
</evidence>
<keyword evidence="3" id="KW-1015">Disulfide bond</keyword>
<evidence type="ECO:0000256" key="2">
    <source>
        <dbReference type="ARBA" id="ARBA00022748"/>
    </source>
</evidence>
<dbReference type="GO" id="GO:0016491">
    <property type="term" value="F:oxidoreductase activity"/>
    <property type="evidence" value="ECO:0007669"/>
    <property type="project" value="InterPro"/>
</dbReference>
<evidence type="ECO:0000313" key="7">
    <source>
        <dbReference type="EMBL" id="TDQ09234.1"/>
    </source>
</evidence>
<dbReference type="InterPro" id="IPR017937">
    <property type="entry name" value="Thioredoxin_CS"/>
</dbReference>
<dbReference type="OrthoDB" id="750178at2"/>
<name>A0A4R6SX70_9SPHI</name>
<dbReference type="PROSITE" id="PS00194">
    <property type="entry name" value="THIOREDOXIN_1"/>
    <property type="match status" value="1"/>
</dbReference>
<dbReference type="InterPro" id="IPR013766">
    <property type="entry name" value="Thioredoxin_domain"/>
</dbReference>
<dbReference type="Gene3D" id="3.40.30.10">
    <property type="entry name" value="Glutaredoxin"/>
    <property type="match status" value="1"/>
</dbReference>
<evidence type="ECO:0000256" key="5">
    <source>
        <dbReference type="SAM" id="SignalP"/>
    </source>
</evidence>
<sequence length="388" mass="42270">MKKLLIAAVCLLPAATMAQGTFTLQGKVGKLNAPAKAYLSYSANSAQVTDSAVISGGKFTFTGSITGITSAYIRVKHADVVANVNAKPGTPVPATDVLSFYLEPKTLNLVSATDSVKYAVIKGSKVNEDNVAYKALTKSATDKNIALNAEYRSKTPEQRKDTTYMKTVYARDAAISKEISEINKKFYAENLNSYIGLVAYRSTMGYSINPSVVEPEFNKFSAEVKASELGKSIAKSIESAKKTAVGVMAMDFTQNDVNDKPVKLSDFKGKYVLLDFWASWCGPCRAENPNVVAAFNKYKDKNFTVLGVSLDQPGKKDLWLQAIEKDGLTWTHVSDLKYWNNEVSKMYGIQAIPANFLIDPTGKIVAKDIRGEELQKKLAEILGAGQSK</sequence>
<feature type="chain" id="PRO_5020395573" evidence="5">
    <location>
        <begin position="19"/>
        <end position="388"/>
    </location>
</feature>
<dbReference type="Pfam" id="PF14289">
    <property type="entry name" value="DUF4369"/>
    <property type="match status" value="1"/>
</dbReference>
<keyword evidence="8" id="KW-1185">Reference proteome</keyword>
<dbReference type="InterPro" id="IPR036249">
    <property type="entry name" value="Thioredoxin-like_sf"/>
</dbReference>
<dbReference type="InterPro" id="IPR025380">
    <property type="entry name" value="DUF4369"/>
</dbReference>
<dbReference type="InterPro" id="IPR000866">
    <property type="entry name" value="AhpC/TSA"/>
</dbReference>
<dbReference type="PANTHER" id="PTHR42852:SF6">
    <property type="entry name" value="THIOL:DISULFIDE INTERCHANGE PROTEIN DSBE"/>
    <property type="match status" value="1"/>
</dbReference>
<dbReference type="GO" id="GO:0030313">
    <property type="term" value="C:cell envelope"/>
    <property type="evidence" value="ECO:0007669"/>
    <property type="project" value="UniProtKB-SubCell"/>
</dbReference>
<accession>A0A4R6SX70</accession>
<organism evidence="7 8">
    <name type="scientific">Pedobacter metabolipauper</name>
    <dbReference type="NCBI Taxonomy" id="425513"/>
    <lineage>
        <taxon>Bacteria</taxon>
        <taxon>Pseudomonadati</taxon>
        <taxon>Bacteroidota</taxon>
        <taxon>Sphingobacteriia</taxon>
        <taxon>Sphingobacteriales</taxon>
        <taxon>Sphingobacteriaceae</taxon>
        <taxon>Pedobacter</taxon>
    </lineage>
</organism>